<sequence length="314" mass="36223">MFVVASDRLHSLTSAELEYVPKVILLRECEQYIDLLWDRLPEHIRADSEVQRYRRCLRHYNLPSQETHVDGPAPLIKNCGEYLSDGDYELGLTMFETYNTIPNVNESNYKFYFGNDDEEITIPKGSYELRAINDFLKRAISRKRPLPDGAVRGDAVRGDARDALRDDDAEYPIALRANYNTMRCEIVCAYRINFYKPDNIGSLLGFSKRVLEPRQWHRSDASVNIMTVNIIRVECNVTAGAYSNGNSVHTIHEFSPQVPPGYKVSERPTQIIYLPIVARSVTDLTIRVVDQNGRPIDFRGEEITVRLHVRRRQR</sequence>
<accession>A0A151IGS3</accession>
<keyword evidence="2" id="KW-1185">Reference proteome</keyword>
<dbReference type="Proteomes" id="UP000078542">
    <property type="component" value="Unassembled WGS sequence"/>
</dbReference>
<reference evidence="1 2" key="1">
    <citation type="submission" date="2016-03" db="EMBL/GenBank/DDBJ databases">
        <title>Cyphomyrmex costatus WGS genome.</title>
        <authorList>
            <person name="Nygaard S."/>
            <person name="Hu H."/>
            <person name="Boomsma J."/>
            <person name="Zhang G."/>
        </authorList>
    </citation>
    <scope>NUCLEOTIDE SEQUENCE [LARGE SCALE GENOMIC DNA]</scope>
    <source>
        <strain evidence="1">MS0001</strain>
        <tissue evidence="1">Whole body</tissue>
    </source>
</reference>
<dbReference type="EMBL" id="KQ977669">
    <property type="protein sequence ID" value="KYN00643.1"/>
    <property type="molecule type" value="Genomic_DNA"/>
</dbReference>
<protein>
    <submittedName>
        <fullName evidence="1">Uncharacterized protein</fullName>
    </submittedName>
</protein>
<name>A0A151IGS3_9HYME</name>
<gene>
    <name evidence="1" type="ORF">ALC62_08577</name>
</gene>
<evidence type="ECO:0000313" key="1">
    <source>
        <dbReference type="EMBL" id="KYN00643.1"/>
    </source>
</evidence>
<evidence type="ECO:0000313" key="2">
    <source>
        <dbReference type="Proteomes" id="UP000078542"/>
    </source>
</evidence>
<dbReference type="AlphaFoldDB" id="A0A151IGS3"/>
<proteinExistence type="predicted"/>
<organism evidence="1 2">
    <name type="scientific">Cyphomyrmex costatus</name>
    <dbReference type="NCBI Taxonomy" id="456900"/>
    <lineage>
        <taxon>Eukaryota</taxon>
        <taxon>Metazoa</taxon>
        <taxon>Ecdysozoa</taxon>
        <taxon>Arthropoda</taxon>
        <taxon>Hexapoda</taxon>
        <taxon>Insecta</taxon>
        <taxon>Pterygota</taxon>
        <taxon>Neoptera</taxon>
        <taxon>Endopterygota</taxon>
        <taxon>Hymenoptera</taxon>
        <taxon>Apocrita</taxon>
        <taxon>Aculeata</taxon>
        <taxon>Formicoidea</taxon>
        <taxon>Formicidae</taxon>
        <taxon>Myrmicinae</taxon>
        <taxon>Cyphomyrmex</taxon>
    </lineage>
</organism>